<proteinExistence type="predicted"/>
<dbReference type="SMART" id="SM00028">
    <property type="entry name" value="TPR"/>
    <property type="match status" value="3"/>
</dbReference>
<accession>A0A1F6CIM1</accession>
<feature type="compositionally biased region" description="Pro residues" evidence="2">
    <location>
        <begin position="91"/>
        <end position="105"/>
    </location>
</feature>
<feature type="region of interest" description="Disordered" evidence="2">
    <location>
        <begin position="1"/>
        <end position="58"/>
    </location>
</feature>
<dbReference type="AlphaFoldDB" id="A0A1F6CIM1"/>
<feature type="transmembrane region" description="Helical" evidence="3">
    <location>
        <begin position="64"/>
        <end position="85"/>
    </location>
</feature>
<organism evidence="4 5">
    <name type="scientific">Handelsmanbacteria sp. (strain RIFCSPLOWO2_12_FULL_64_10)</name>
    <dbReference type="NCBI Taxonomy" id="1817868"/>
    <lineage>
        <taxon>Bacteria</taxon>
        <taxon>Candidatus Handelsmaniibacteriota</taxon>
    </lineage>
</organism>
<evidence type="ECO:0000313" key="4">
    <source>
        <dbReference type="EMBL" id="OGG48867.1"/>
    </source>
</evidence>
<dbReference type="InterPro" id="IPR019734">
    <property type="entry name" value="TPR_rpt"/>
</dbReference>
<keyword evidence="3" id="KW-1133">Transmembrane helix</keyword>
<comment type="caution">
    <text evidence="4">The sequence shown here is derived from an EMBL/GenBank/DDBJ whole genome shotgun (WGS) entry which is preliminary data.</text>
</comment>
<dbReference type="Proteomes" id="UP000178606">
    <property type="component" value="Unassembled WGS sequence"/>
</dbReference>
<dbReference type="SUPFAM" id="SSF48452">
    <property type="entry name" value="TPR-like"/>
    <property type="match status" value="1"/>
</dbReference>
<evidence type="ECO:0000256" key="1">
    <source>
        <dbReference type="PROSITE-ProRule" id="PRU00339"/>
    </source>
</evidence>
<feature type="compositionally biased region" description="Basic and acidic residues" evidence="2">
    <location>
        <begin position="1"/>
        <end position="43"/>
    </location>
</feature>
<dbReference type="EMBL" id="MFKF01000242">
    <property type="protein sequence ID" value="OGG48867.1"/>
    <property type="molecule type" value="Genomic_DNA"/>
</dbReference>
<feature type="compositionally biased region" description="Pro residues" evidence="2">
    <location>
        <begin position="48"/>
        <end position="57"/>
    </location>
</feature>
<feature type="repeat" description="TPR" evidence="1">
    <location>
        <begin position="452"/>
        <end position="485"/>
    </location>
</feature>
<sequence>MNLPMADEKPPPSAKADRSTRLRPKEAKRDPSTRLRVKQDPSTRLRPRPAPARAPAPPKRKSKAWIWIVAAVVLLGAGVGAAVVMTSDTPPDAPPPKEGGQPPPVVDDTPADIFEVAKMPLNDTTLALLLKRADEMEAENKHRKVREALRLYLAREDVQKLLPRDSKKVDVVERESLLTRRIQELDEAQGDELGELVSQMNDALEDWKLTEAASLLAKAEALGGDDSELETPREKLDAMRAAESTLAVADAASVKRLLDSPHPEIVDRALKAWAATLTPPLLEETRKILDAQIAAAKANFDRVSRGEAPASGGGEADAQAMWEFFSKPRAATAVDAVMQKLQPLVPELGDRYDRIHRKLNNKTELSSSDAREMEELAEQLAPLPQVHFSHALGAYLSEDYAGAERAIAKATDIESRFGEAWLLRARVAMERNKLDDANGYLDKAAALVPDLPDIYLNRALLHIYHDRHDDAEAQLQTALKLAPAEMGVWAVVNQLRGVIEGPKYTIDKPYEHRTKHYVVRTDISQALAEEFGGQLEVMRENYAKVVGTTVVQNYQVPVIVFKRREEFDRYGRMPPGVLGYYSPIFRQFVFYDVADREEFLHVMFHEGFHQFVREAIPNIPRWLNESLAEYAAGARVVDGKLVNAGAVDDFLSKRITQAEQSDAMGGGPDTLRERFAEAYYQDTNWGYHGGWTLVHFLFNYEGGSAIKRYLALLRSGSTPREANRASMPGREDRSLLYGGWQEHFKELKETYVKPEKEGE</sequence>
<keyword evidence="1" id="KW-0802">TPR repeat</keyword>
<evidence type="ECO:0000256" key="3">
    <source>
        <dbReference type="SAM" id="Phobius"/>
    </source>
</evidence>
<reference evidence="4 5" key="1">
    <citation type="journal article" date="2016" name="Nat. Commun.">
        <title>Thousands of microbial genomes shed light on interconnected biogeochemical processes in an aquifer system.</title>
        <authorList>
            <person name="Anantharaman K."/>
            <person name="Brown C.T."/>
            <person name="Hug L.A."/>
            <person name="Sharon I."/>
            <person name="Castelle C.J."/>
            <person name="Probst A.J."/>
            <person name="Thomas B.C."/>
            <person name="Singh A."/>
            <person name="Wilkins M.J."/>
            <person name="Karaoz U."/>
            <person name="Brodie E.L."/>
            <person name="Williams K.H."/>
            <person name="Hubbard S.S."/>
            <person name="Banfield J.F."/>
        </authorList>
    </citation>
    <scope>NUCLEOTIDE SEQUENCE [LARGE SCALE GENOMIC DNA]</scope>
    <source>
        <strain evidence="5">RIFCSPLOWO2_12_FULL_64_10</strain>
    </source>
</reference>
<evidence type="ECO:0000313" key="5">
    <source>
        <dbReference type="Proteomes" id="UP000178606"/>
    </source>
</evidence>
<dbReference type="InterPro" id="IPR011990">
    <property type="entry name" value="TPR-like_helical_dom_sf"/>
</dbReference>
<keyword evidence="3" id="KW-0812">Transmembrane</keyword>
<dbReference type="Gene3D" id="1.25.40.10">
    <property type="entry name" value="Tetratricopeptide repeat domain"/>
    <property type="match status" value="1"/>
</dbReference>
<dbReference type="PROSITE" id="PS50005">
    <property type="entry name" value="TPR"/>
    <property type="match status" value="1"/>
</dbReference>
<gene>
    <name evidence="4" type="ORF">A3F84_28135</name>
</gene>
<feature type="region of interest" description="Disordered" evidence="2">
    <location>
        <begin position="86"/>
        <end position="106"/>
    </location>
</feature>
<name>A0A1F6CIM1_HANXR</name>
<evidence type="ECO:0000256" key="2">
    <source>
        <dbReference type="SAM" id="MobiDB-lite"/>
    </source>
</evidence>
<keyword evidence="3" id="KW-0472">Membrane</keyword>
<protein>
    <submittedName>
        <fullName evidence="4">Uncharacterized protein</fullName>
    </submittedName>
</protein>